<accession>A0A239LM42</accession>
<keyword evidence="1" id="KW-0732">Signal</keyword>
<keyword evidence="3" id="KW-1185">Reference proteome</keyword>
<reference evidence="2 3" key="1">
    <citation type="submission" date="2017-06" db="EMBL/GenBank/DDBJ databases">
        <authorList>
            <person name="Kim H.J."/>
            <person name="Triplett B.A."/>
        </authorList>
    </citation>
    <scope>NUCLEOTIDE SEQUENCE [LARGE SCALE GENOMIC DNA]</scope>
    <source>
        <strain evidence="2 3">DSM 19307</strain>
    </source>
</reference>
<evidence type="ECO:0000256" key="1">
    <source>
        <dbReference type="SAM" id="SignalP"/>
    </source>
</evidence>
<evidence type="ECO:0000313" key="3">
    <source>
        <dbReference type="Proteomes" id="UP000198393"/>
    </source>
</evidence>
<proteinExistence type="predicted"/>
<feature type="signal peptide" evidence="1">
    <location>
        <begin position="1"/>
        <end position="19"/>
    </location>
</feature>
<gene>
    <name evidence="2" type="ORF">SAMN05421640_3319</name>
</gene>
<evidence type="ECO:0008006" key="4">
    <source>
        <dbReference type="Google" id="ProtNLM"/>
    </source>
</evidence>
<dbReference type="EMBL" id="FZPD01000005">
    <property type="protein sequence ID" value="SNT30644.1"/>
    <property type="molecule type" value="Genomic_DNA"/>
</dbReference>
<dbReference type="OrthoDB" id="979407at2"/>
<protein>
    <recommendedName>
        <fullName evidence="4">Outer membrane protein beta-barrel domain-containing protein</fullName>
    </recommendedName>
</protein>
<organism evidence="2 3">
    <name type="scientific">Ekhidna lutea</name>
    <dbReference type="NCBI Taxonomy" id="447679"/>
    <lineage>
        <taxon>Bacteria</taxon>
        <taxon>Pseudomonadati</taxon>
        <taxon>Bacteroidota</taxon>
        <taxon>Cytophagia</taxon>
        <taxon>Cytophagales</taxon>
        <taxon>Reichenbachiellaceae</taxon>
        <taxon>Ekhidna</taxon>
    </lineage>
</organism>
<name>A0A239LM42_EKHLU</name>
<evidence type="ECO:0000313" key="2">
    <source>
        <dbReference type="EMBL" id="SNT30644.1"/>
    </source>
</evidence>
<dbReference type="AlphaFoldDB" id="A0A239LM42"/>
<sequence>MKQVLFFLILFLAFHIAISQDTVVTTKGDTIDCKITRVTDEFIHFSVFDKSGILLMRSRIPLVNVQHYEQSTEEQKEEPSPPVIPVEDRIILDEFEPSLIRLSLNTGYTHQFEGYDYWPDAYKNQLQSLWYLGSDVHYFPSETLGVGLKYNFIFTNAEGDFDPQIYNISTIRDERVRFSYAAVSLMYRNFLYDDQVVQYFISGGVVTYKTDGKVDGFPFYQEGDTFGLGLGVSYDFILVESFGIGVGAEVNIARLTEFDNNGTIVPADFGLNRIDLTVGLRFFK</sequence>
<dbReference type="RefSeq" id="WP_089357980.1">
    <property type="nucleotide sequence ID" value="NZ_FZPD01000005.1"/>
</dbReference>
<feature type="chain" id="PRO_5012059909" description="Outer membrane protein beta-barrel domain-containing protein" evidence="1">
    <location>
        <begin position="20"/>
        <end position="284"/>
    </location>
</feature>
<dbReference type="Proteomes" id="UP000198393">
    <property type="component" value="Unassembled WGS sequence"/>
</dbReference>